<keyword evidence="2" id="KW-1185">Reference proteome</keyword>
<sequence>MNTVLIQSRISTRAQIASGSSANRFFFFFFNPIHTIMTCALTNNNSWNQWEGKGSDRNVLLKTQIFFTFSIDQDCLFLTINFNVVGFPFFFLGHFCP</sequence>
<evidence type="ECO:0000313" key="2">
    <source>
        <dbReference type="Proteomes" id="UP000824782"/>
    </source>
</evidence>
<gene>
    <name evidence="1" type="ORF">GDO81_007517</name>
</gene>
<dbReference type="AlphaFoldDB" id="A0AAV7C7N7"/>
<proteinExistence type="predicted"/>
<accession>A0AAV7C7N7</accession>
<dbReference type="Proteomes" id="UP000824782">
    <property type="component" value="Unassembled WGS sequence"/>
</dbReference>
<protein>
    <submittedName>
        <fullName evidence="1">Uncharacterized protein</fullName>
    </submittedName>
</protein>
<name>A0AAV7C7N7_ENGPU</name>
<organism evidence="1 2">
    <name type="scientific">Engystomops pustulosus</name>
    <name type="common">Tungara frog</name>
    <name type="synonym">Physalaemus pustulosus</name>
    <dbReference type="NCBI Taxonomy" id="76066"/>
    <lineage>
        <taxon>Eukaryota</taxon>
        <taxon>Metazoa</taxon>
        <taxon>Chordata</taxon>
        <taxon>Craniata</taxon>
        <taxon>Vertebrata</taxon>
        <taxon>Euteleostomi</taxon>
        <taxon>Amphibia</taxon>
        <taxon>Batrachia</taxon>
        <taxon>Anura</taxon>
        <taxon>Neobatrachia</taxon>
        <taxon>Hyloidea</taxon>
        <taxon>Leptodactylidae</taxon>
        <taxon>Leiuperinae</taxon>
        <taxon>Engystomops</taxon>
    </lineage>
</organism>
<evidence type="ECO:0000313" key="1">
    <source>
        <dbReference type="EMBL" id="KAG8581020.1"/>
    </source>
</evidence>
<comment type="caution">
    <text evidence="1">The sequence shown here is derived from an EMBL/GenBank/DDBJ whole genome shotgun (WGS) entry which is preliminary data.</text>
</comment>
<dbReference type="EMBL" id="WNYA01000003">
    <property type="protein sequence ID" value="KAG8581020.1"/>
    <property type="molecule type" value="Genomic_DNA"/>
</dbReference>
<reference evidence="1" key="1">
    <citation type="thesis" date="2020" institute="ProQuest LLC" country="789 East Eisenhower Parkway, Ann Arbor, MI, USA">
        <title>Comparative Genomics and Chromosome Evolution.</title>
        <authorList>
            <person name="Mudd A.B."/>
        </authorList>
    </citation>
    <scope>NUCLEOTIDE SEQUENCE</scope>
    <source>
        <strain evidence="1">237g6f4</strain>
        <tissue evidence="1">Blood</tissue>
    </source>
</reference>